<dbReference type="CDD" id="cd02846">
    <property type="entry name" value="PAZ_argonaute_like"/>
    <property type="match status" value="1"/>
</dbReference>
<dbReference type="AlphaFoldDB" id="A0A2R6PVF1"/>
<dbReference type="Pfam" id="PF08699">
    <property type="entry name" value="ArgoL1"/>
    <property type="match status" value="1"/>
</dbReference>
<dbReference type="InterPro" id="IPR014811">
    <property type="entry name" value="ArgoL1"/>
</dbReference>
<dbReference type="Pfam" id="PF16486">
    <property type="entry name" value="ArgoN"/>
    <property type="match status" value="1"/>
</dbReference>
<dbReference type="InterPro" id="IPR003165">
    <property type="entry name" value="Piwi"/>
</dbReference>
<dbReference type="PROSITE" id="PS50822">
    <property type="entry name" value="PIWI"/>
    <property type="match status" value="1"/>
</dbReference>
<proteinExistence type="predicted"/>
<reference evidence="4 5" key="1">
    <citation type="submission" date="2018-02" db="EMBL/GenBank/DDBJ databases">
        <title>Genome sequence of the basidiomycete white-rot fungus Phlebia centrifuga.</title>
        <authorList>
            <person name="Granchi Z."/>
            <person name="Peng M."/>
            <person name="de Vries R.P."/>
            <person name="Hilden K."/>
            <person name="Makela M.R."/>
            <person name="Grigoriev I."/>
            <person name="Riley R."/>
        </authorList>
    </citation>
    <scope>NUCLEOTIDE SEQUENCE [LARGE SCALE GENOMIC DNA]</scope>
    <source>
        <strain evidence="4 5">FBCC195</strain>
    </source>
</reference>
<keyword evidence="5" id="KW-1185">Reference proteome</keyword>
<dbReference type="Pfam" id="PF02170">
    <property type="entry name" value="PAZ"/>
    <property type="match status" value="1"/>
</dbReference>
<dbReference type="InterPro" id="IPR032472">
    <property type="entry name" value="ArgoL2"/>
</dbReference>
<dbReference type="InterPro" id="IPR036397">
    <property type="entry name" value="RNaseH_sf"/>
</dbReference>
<name>A0A2R6PVF1_9APHY</name>
<dbReference type="OrthoDB" id="10252740at2759"/>
<feature type="domain" description="PAZ" evidence="2">
    <location>
        <begin position="332"/>
        <end position="435"/>
    </location>
</feature>
<dbReference type="Pfam" id="PF16488">
    <property type="entry name" value="ArgoL2"/>
    <property type="match status" value="1"/>
</dbReference>
<dbReference type="Pfam" id="PF02171">
    <property type="entry name" value="Piwi"/>
    <property type="match status" value="1"/>
</dbReference>
<dbReference type="InterPro" id="IPR032474">
    <property type="entry name" value="Argonaute_N"/>
</dbReference>
<dbReference type="PANTHER" id="PTHR22891">
    <property type="entry name" value="EUKARYOTIC TRANSLATION INITIATION FACTOR 2C"/>
    <property type="match status" value="1"/>
</dbReference>
<dbReference type="Gene3D" id="2.170.260.10">
    <property type="entry name" value="paz domain"/>
    <property type="match status" value="1"/>
</dbReference>
<dbReference type="SUPFAM" id="SSF53098">
    <property type="entry name" value="Ribonuclease H-like"/>
    <property type="match status" value="1"/>
</dbReference>
<sequence>MSNQGRGRGQRGRGGASPGPGGRGGASPAPSSRGTASPAPSIGGRGGRGGGRGGEQGGRGGGEGGFRGGDRGGFRGGGRGGRGGGPAEIFAAGTPARPDQRLSMSNALVAAFKKEPLTKEMPLRPGWGTVGKPINLRANFFALRLPTKLTIYDYDVSITPKADLRGPRKARILELFEGSPLCAPHLGYIAHDRSERLVSSKMLPQPFSVELPFSEQGAPPPGPNAPVYTVELKFVRALTTSEMNQYLDGQPSHRNHDTLPLISALNLVLQKHASQTGVRVGKNRYFFPSTERYPLALGLEACRGFFLSVRPTYKQLMVNVNVCMTAFYLPGNLAQAMLAFRDASGGMPNQFSDRLKVVTSHLGYPRKQTLKRVMTATARKTQFKCEEMGGMVSVERFFKEKYNITLKYADTLPVVNVGGKDRDVFLPAEVCEIPPGQAYGGKLSVEATASMIKVACNPPAFNANAIVYDGLPLLGLQDGNPTLANFGLSVSPEMAVVPARILPPPQIVYKSGKPNVRDGSWNILDVKFHAAGRMDNWAVLVVQDGRRGEFRGTNDPELISFLQTFSKKCQTSGMSVGQGPPRIIVTDRLPQNAPGRQDAITTIANALKASLNPKQKPSFVLVLLSGVDNFIYPGIKRLCDMQLGIHTVCMLLTKARVDPKKQDQYFSNVALKVNTKLGGINHSLDPQSMRWLTEKKTMFVGIDVTHPSPTSMKGAPSIAALVASADDKFAQFPASLRLQTNRNVMKDAEEMTQELTAMLVERLTAYRKNVKALPERVIVYRDGVSEGQYDLVIQRELPQILKAFEKFNTEAQAGKYRPTLSIIVCGKRHHARFPATSLDHASKNGNTLPGTVVDQGITDVYNHDFYLQAHNGLQGSVRPTHYTIVYDENKLSADTIQTGIHNTSYLYARATKAVSLVPPAYYADLACERARCYLGALLDADDARSISSKGKSKSDQEAERKQVYDQAVKMWGTGVHDDLKDSMFYI</sequence>
<evidence type="ECO:0000259" key="2">
    <source>
        <dbReference type="PROSITE" id="PS50821"/>
    </source>
</evidence>
<dbReference type="SMART" id="SM01163">
    <property type="entry name" value="DUF1785"/>
    <property type="match status" value="1"/>
</dbReference>
<dbReference type="SMART" id="SM00950">
    <property type="entry name" value="Piwi"/>
    <property type="match status" value="1"/>
</dbReference>
<feature type="compositionally biased region" description="Gly residues" evidence="1">
    <location>
        <begin position="43"/>
        <end position="67"/>
    </location>
</feature>
<evidence type="ECO:0000313" key="4">
    <source>
        <dbReference type="EMBL" id="PSR97106.1"/>
    </source>
</evidence>
<dbReference type="InterPro" id="IPR012337">
    <property type="entry name" value="RNaseH-like_sf"/>
</dbReference>
<feature type="domain" description="Piwi" evidence="3">
    <location>
        <begin position="619"/>
        <end position="935"/>
    </location>
</feature>
<evidence type="ECO:0000256" key="1">
    <source>
        <dbReference type="SAM" id="MobiDB-lite"/>
    </source>
</evidence>
<dbReference type="SUPFAM" id="SSF101690">
    <property type="entry name" value="PAZ domain"/>
    <property type="match status" value="1"/>
</dbReference>
<dbReference type="PROSITE" id="PS50821">
    <property type="entry name" value="PAZ"/>
    <property type="match status" value="1"/>
</dbReference>
<dbReference type="Gene3D" id="3.30.420.10">
    <property type="entry name" value="Ribonuclease H-like superfamily/Ribonuclease H"/>
    <property type="match status" value="1"/>
</dbReference>
<feature type="region of interest" description="Disordered" evidence="1">
    <location>
        <begin position="1"/>
        <end position="99"/>
    </location>
</feature>
<dbReference type="EMBL" id="MLYV02000445">
    <property type="protein sequence ID" value="PSR97106.1"/>
    <property type="molecule type" value="Genomic_DNA"/>
</dbReference>
<organism evidence="4 5">
    <name type="scientific">Hermanssonia centrifuga</name>
    <dbReference type="NCBI Taxonomy" id="98765"/>
    <lineage>
        <taxon>Eukaryota</taxon>
        <taxon>Fungi</taxon>
        <taxon>Dikarya</taxon>
        <taxon>Basidiomycota</taxon>
        <taxon>Agaricomycotina</taxon>
        <taxon>Agaricomycetes</taxon>
        <taxon>Polyporales</taxon>
        <taxon>Meruliaceae</taxon>
        <taxon>Hermanssonia</taxon>
    </lineage>
</organism>
<comment type="caution">
    <text evidence="4">The sequence shown here is derived from an EMBL/GenBank/DDBJ whole genome shotgun (WGS) entry which is preliminary data.</text>
</comment>
<accession>A0A2R6PVF1</accession>
<dbReference type="InterPro" id="IPR045246">
    <property type="entry name" value="Piwi_ago-like"/>
</dbReference>
<evidence type="ECO:0000313" key="5">
    <source>
        <dbReference type="Proteomes" id="UP000186601"/>
    </source>
</evidence>
<dbReference type="STRING" id="98765.A0A2R6PVF1"/>
<evidence type="ECO:0000259" key="3">
    <source>
        <dbReference type="PROSITE" id="PS50822"/>
    </source>
</evidence>
<dbReference type="CDD" id="cd04657">
    <property type="entry name" value="Piwi_ago-like"/>
    <property type="match status" value="1"/>
</dbReference>
<dbReference type="InterPro" id="IPR036085">
    <property type="entry name" value="PAZ_dom_sf"/>
</dbReference>
<dbReference type="GO" id="GO:0003723">
    <property type="term" value="F:RNA binding"/>
    <property type="evidence" value="ECO:0007669"/>
    <property type="project" value="InterPro"/>
</dbReference>
<protein>
    <recommendedName>
        <fullName evidence="6">Piwi-domain-containing protein</fullName>
    </recommendedName>
</protein>
<evidence type="ECO:0008006" key="6">
    <source>
        <dbReference type="Google" id="ProtNLM"/>
    </source>
</evidence>
<feature type="compositionally biased region" description="Gly residues" evidence="1">
    <location>
        <begin position="74"/>
        <end position="86"/>
    </location>
</feature>
<dbReference type="Proteomes" id="UP000186601">
    <property type="component" value="Unassembled WGS sequence"/>
</dbReference>
<dbReference type="InterPro" id="IPR003100">
    <property type="entry name" value="PAZ_dom"/>
</dbReference>
<dbReference type="Gene3D" id="3.40.50.2300">
    <property type="match status" value="1"/>
</dbReference>
<feature type="compositionally biased region" description="Gly residues" evidence="1">
    <location>
        <begin position="12"/>
        <end position="25"/>
    </location>
</feature>
<feature type="compositionally biased region" description="Low complexity" evidence="1">
    <location>
        <begin position="26"/>
        <end position="41"/>
    </location>
</feature>
<gene>
    <name evidence="4" type="ORF">PHLCEN_2v4387</name>
</gene>